<feature type="region of interest" description="Disordered" evidence="6">
    <location>
        <begin position="550"/>
        <end position="580"/>
    </location>
</feature>
<comment type="caution">
    <text evidence="9">The sequence shown here is derived from an EMBL/GenBank/DDBJ whole genome shotgun (WGS) entry which is preliminary data.</text>
</comment>
<dbReference type="PANTHER" id="PTHR31566:SF0">
    <property type="entry name" value="CYTOCHROME C BIOGENESIS PROTEIN CCS1, CHLOROPLASTIC"/>
    <property type="match status" value="1"/>
</dbReference>
<dbReference type="GO" id="GO:0017004">
    <property type="term" value="P:cytochrome complex assembly"/>
    <property type="evidence" value="ECO:0007669"/>
    <property type="project" value="UniProtKB-KW"/>
</dbReference>
<keyword evidence="3" id="KW-0201">Cytochrome c-type biogenesis</keyword>
<comment type="subcellular location">
    <subcellularLocation>
        <location evidence="1">Membrane</location>
        <topology evidence="1">Multi-pass membrane protein</topology>
    </subcellularLocation>
</comment>
<dbReference type="Pfam" id="PF05140">
    <property type="entry name" value="ResB"/>
    <property type="match status" value="1"/>
</dbReference>
<reference evidence="9 10" key="1">
    <citation type="submission" date="2018-01" db="EMBL/GenBank/DDBJ databases">
        <title>Arthrobacter sp. nov., from glaciers in China.</title>
        <authorList>
            <person name="Liu Q."/>
            <person name="Xin Y.-H."/>
        </authorList>
    </citation>
    <scope>NUCLEOTIDE SEQUENCE [LARGE SCALE GENOMIC DNA]</scope>
    <source>
        <strain evidence="9 10">HLT2-12-2</strain>
    </source>
</reference>
<keyword evidence="10" id="KW-1185">Reference proteome</keyword>
<dbReference type="Proteomes" id="UP000237061">
    <property type="component" value="Unassembled WGS sequence"/>
</dbReference>
<evidence type="ECO:0000256" key="4">
    <source>
        <dbReference type="ARBA" id="ARBA00022989"/>
    </source>
</evidence>
<feature type="transmembrane region" description="Helical" evidence="7">
    <location>
        <begin position="105"/>
        <end position="123"/>
    </location>
</feature>
<evidence type="ECO:0000256" key="5">
    <source>
        <dbReference type="ARBA" id="ARBA00023136"/>
    </source>
</evidence>
<keyword evidence="4 7" id="KW-1133">Transmembrane helix</keyword>
<evidence type="ECO:0000256" key="3">
    <source>
        <dbReference type="ARBA" id="ARBA00022748"/>
    </source>
</evidence>
<dbReference type="RefSeq" id="WP_103463896.1">
    <property type="nucleotide sequence ID" value="NZ_PPXC01000001.1"/>
</dbReference>
<feature type="transmembrane region" description="Helical" evidence="7">
    <location>
        <begin position="477"/>
        <end position="496"/>
    </location>
</feature>
<feature type="transmembrane region" description="Helical" evidence="7">
    <location>
        <begin position="51"/>
        <end position="68"/>
    </location>
</feature>
<evidence type="ECO:0000313" key="9">
    <source>
        <dbReference type="EMBL" id="POH75239.1"/>
    </source>
</evidence>
<protein>
    <submittedName>
        <fullName evidence="9">Cytochrome c biogenesis protein ResB</fullName>
    </submittedName>
</protein>
<dbReference type="GO" id="GO:0016020">
    <property type="term" value="C:membrane"/>
    <property type="evidence" value="ECO:0007669"/>
    <property type="project" value="UniProtKB-SubCell"/>
</dbReference>
<sequence>MKETVVEEPKPAKEPKRKKPQPAGGDVVLPQLGLIGMLRWAWRQLTSMRTALFLLLMLAVAAVPGSLFPQRSTNAAEVTQYLKDNPTSGPIMDWFKLFDVYSSPWFAAIYLLLFTSLIGCVLPRAKIHYKAMRSAPPRTPKRLSRLAEYGTVEIPAGSGIDAHTAVEDAAAVLKSRRYRVDVRDLDTERPSVGAEIGFLKEVGNLIFHTAMIGVLAAVGFSGLFGYSGQRVLVEGETFVNTLTSYDTFTPGANFSGDKLSPYSAQLDRLVVKYDRSTQAHYGQPLDFTATLSVKDGPGAESETKTLKVNEPVSLGGTNLYLVGNGYAPVVTVKDGKGDVAFQGPVITIPTDGAYTSLMVIKVPDAKPNQLGFVGFFLPTALIDEKGVAFGSDPDPFNPQLNLNSYTGDLGLDNGVPRNVYTLDTSTMTEINSRNVDAGGIVLVPGQSYTLPDGNGSISFDGIKRFAALDIRHDPGQAYVLVFAVLALAGLIGSLFLNRRRVWVRTGNHPDGRTMVEFGLLARGEDHRLAGEYAAINKALHAKWLVPMDAQEQNGDQAPATNNDSAPIDSAQQVPAASKDQ</sequence>
<evidence type="ECO:0000256" key="6">
    <source>
        <dbReference type="SAM" id="MobiDB-lite"/>
    </source>
</evidence>
<evidence type="ECO:0000256" key="1">
    <source>
        <dbReference type="ARBA" id="ARBA00004141"/>
    </source>
</evidence>
<dbReference type="InterPro" id="IPR007816">
    <property type="entry name" value="ResB-like_domain"/>
</dbReference>
<organism evidence="9 10">
    <name type="scientific">Arthrobacter glacialis</name>
    <dbReference type="NCBI Taxonomy" id="1664"/>
    <lineage>
        <taxon>Bacteria</taxon>
        <taxon>Bacillati</taxon>
        <taxon>Actinomycetota</taxon>
        <taxon>Actinomycetes</taxon>
        <taxon>Micrococcales</taxon>
        <taxon>Micrococcaceae</taxon>
        <taxon>Arthrobacter</taxon>
    </lineage>
</organism>
<gene>
    <name evidence="9" type="ORF">CVS27_01120</name>
</gene>
<dbReference type="InterPro" id="IPR023494">
    <property type="entry name" value="Cyt_c_bgen_Ccs1/CcsB/ResB"/>
</dbReference>
<feature type="region of interest" description="Disordered" evidence="6">
    <location>
        <begin position="1"/>
        <end position="24"/>
    </location>
</feature>
<evidence type="ECO:0000313" key="10">
    <source>
        <dbReference type="Proteomes" id="UP000237061"/>
    </source>
</evidence>
<feature type="compositionally biased region" description="Basic and acidic residues" evidence="6">
    <location>
        <begin position="1"/>
        <end position="14"/>
    </location>
</feature>
<feature type="domain" description="ResB-like" evidence="8">
    <location>
        <begin position="48"/>
        <end position="532"/>
    </location>
</feature>
<feature type="transmembrane region" description="Helical" evidence="7">
    <location>
        <begin position="205"/>
        <end position="226"/>
    </location>
</feature>
<evidence type="ECO:0000259" key="8">
    <source>
        <dbReference type="Pfam" id="PF05140"/>
    </source>
</evidence>
<dbReference type="AlphaFoldDB" id="A0A2S4A1P7"/>
<evidence type="ECO:0000256" key="7">
    <source>
        <dbReference type="SAM" id="Phobius"/>
    </source>
</evidence>
<feature type="compositionally biased region" description="Polar residues" evidence="6">
    <location>
        <begin position="550"/>
        <end position="574"/>
    </location>
</feature>
<accession>A0A2S4A1P7</accession>
<keyword evidence="2 7" id="KW-0812">Transmembrane</keyword>
<proteinExistence type="predicted"/>
<keyword evidence="5 7" id="KW-0472">Membrane</keyword>
<name>A0A2S4A1P7_ARTGL</name>
<dbReference type="EMBL" id="PPXC01000001">
    <property type="protein sequence ID" value="POH75239.1"/>
    <property type="molecule type" value="Genomic_DNA"/>
</dbReference>
<dbReference type="PANTHER" id="PTHR31566">
    <property type="entry name" value="CYTOCHROME C BIOGENESIS PROTEIN CCS1, CHLOROPLASTIC"/>
    <property type="match status" value="1"/>
</dbReference>
<evidence type="ECO:0000256" key="2">
    <source>
        <dbReference type="ARBA" id="ARBA00022692"/>
    </source>
</evidence>